<feature type="domain" description="NADP-dependent oxidoreductase" evidence="1">
    <location>
        <begin position="3"/>
        <end position="267"/>
    </location>
</feature>
<dbReference type="InterPro" id="IPR053135">
    <property type="entry name" value="AKR2_Oxidoreductase"/>
</dbReference>
<sequence>MGRIALGTAQFGLSYGVANRQGQVTVEEGSKIVSYAASVGVDTLDTAIAYGSSEECLGQIGVKDWRVISKLPEIPSGTTNIQNWVQECVDGSLGRLKISQLYALLLHRPQQLLQPQGRELYDTLNLLKTEGLVNKIGISIYSPKELPALFGQFSFDLIQAPFNILDRSLEESGWLSHLHNMGVEVHVRSIFLQGLLLMESDTRPSYFQRWYPLWMEWQNWLLNSGLNPLQACLGFVLSHPSIDRVVVGVDSFKQLQEILAATTAELSVNPPDKLCCNDPDLINPALWRLR</sequence>
<dbReference type="Pfam" id="PF00248">
    <property type="entry name" value="Aldo_ket_red"/>
    <property type="match status" value="1"/>
</dbReference>
<name>A0ABR9VFS2_9CYAN</name>
<dbReference type="Proteomes" id="UP000606776">
    <property type="component" value="Unassembled WGS sequence"/>
</dbReference>
<evidence type="ECO:0000313" key="2">
    <source>
        <dbReference type="EMBL" id="MBE9237328.1"/>
    </source>
</evidence>
<comment type="caution">
    <text evidence="2">The sequence shown here is derived from an EMBL/GenBank/DDBJ whole genome shotgun (WGS) entry which is preliminary data.</text>
</comment>
<dbReference type="SUPFAM" id="SSF51430">
    <property type="entry name" value="NAD(P)-linked oxidoreductase"/>
    <property type="match status" value="1"/>
</dbReference>
<proteinExistence type="predicted"/>
<gene>
    <name evidence="2" type="ORF">IQ227_15150</name>
</gene>
<evidence type="ECO:0000259" key="1">
    <source>
        <dbReference type="Pfam" id="PF00248"/>
    </source>
</evidence>
<dbReference type="InterPro" id="IPR036812">
    <property type="entry name" value="NAD(P)_OxRdtase_dom_sf"/>
</dbReference>
<dbReference type="PANTHER" id="PTHR43312">
    <property type="entry name" value="D-THREO-ALDOSE 1-DEHYDROGENASE"/>
    <property type="match status" value="1"/>
</dbReference>
<protein>
    <submittedName>
        <fullName evidence="2">Aldo/keto reductase</fullName>
    </submittedName>
</protein>
<dbReference type="EMBL" id="JADEWB010000089">
    <property type="protein sequence ID" value="MBE9237328.1"/>
    <property type="molecule type" value="Genomic_DNA"/>
</dbReference>
<dbReference type="Gene3D" id="3.20.20.100">
    <property type="entry name" value="NADP-dependent oxidoreductase domain"/>
    <property type="match status" value="1"/>
</dbReference>
<dbReference type="PANTHER" id="PTHR43312:SF1">
    <property type="entry name" value="NADP-DEPENDENT OXIDOREDUCTASE DOMAIN-CONTAINING PROTEIN"/>
    <property type="match status" value="1"/>
</dbReference>
<reference evidence="2 3" key="1">
    <citation type="submission" date="2020-10" db="EMBL/GenBank/DDBJ databases">
        <authorList>
            <person name="Castelo-Branco R."/>
            <person name="Eusebio N."/>
            <person name="Adriana R."/>
            <person name="Vieira A."/>
            <person name="Brugerolle De Fraissinette N."/>
            <person name="Rezende De Castro R."/>
            <person name="Schneider M.P."/>
            <person name="Vasconcelos V."/>
            <person name="Leao P.N."/>
        </authorList>
    </citation>
    <scope>NUCLEOTIDE SEQUENCE [LARGE SCALE GENOMIC DNA]</scope>
    <source>
        <strain evidence="2 3">LEGE 00250</strain>
    </source>
</reference>
<evidence type="ECO:0000313" key="3">
    <source>
        <dbReference type="Proteomes" id="UP000606776"/>
    </source>
</evidence>
<dbReference type="InterPro" id="IPR023210">
    <property type="entry name" value="NADP_OxRdtase_dom"/>
</dbReference>
<organism evidence="2 3">
    <name type="scientific">Sphaerospermopsis aphanizomenoides LEGE 00250</name>
    <dbReference type="NCBI Taxonomy" id="2777972"/>
    <lineage>
        <taxon>Bacteria</taxon>
        <taxon>Bacillati</taxon>
        <taxon>Cyanobacteriota</taxon>
        <taxon>Cyanophyceae</taxon>
        <taxon>Nostocales</taxon>
        <taxon>Aphanizomenonaceae</taxon>
        <taxon>Sphaerospermopsis</taxon>
        <taxon>Sphaerospermopsis aphanizomenoides</taxon>
    </lineage>
</organism>
<keyword evidence="3" id="KW-1185">Reference proteome</keyword>
<dbReference type="CDD" id="cd19097">
    <property type="entry name" value="AKR_unchar"/>
    <property type="match status" value="1"/>
</dbReference>
<accession>A0ABR9VFS2</accession>